<protein>
    <submittedName>
        <fullName evidence="1">Uncharacterized protein</fullName>
    </submittedName>
</protein>
<sequence length="252" mass="25889">MLALPLVVRCALWGTRWLGGRGDLDDVVGNVHSGAATDIAGPFKATLRDWAERGETAVFLALPRPGLLTGMPRAPLAVTAAATDAGQAAYAPTVGGALVPALTRFGPEGDTGVLATWAAYETEPVPRHIAEASDVGDLSRRLTEAVLEATTRLATVGGIPWRGGEATPPPRASVPGLPHGLAPRPLHLLDRAGDVRALALAGLSVEESGAALDASTSAERTAVLRRLLTEAEATLVGATNVLAMTVAGWRPA</sequence>
<reference evidence="1 2" key="1">
    <citation type="submission" date="2020-10" db="EMBL/GenBank/DDBJ databases">
        <title>Connecting structure to function with the recovery of over 1000 high-quality activated sludge metagenome-assembled genomes encoding full-length rRNA genes using long-read sequencing.</title>
        <authorList>
            <person name="Singleton C.M."/>
            <person name="Petriglieri F."/>
            <person name="Kristensen J.M."/>
            <person name="Kirkegaard R.H."/>
            <person name="Michaelsen T.Y."/>
            <person name="Andersen M.H."/>
            <person name="Karst S.M."/>
            <person name="Dueholm M.S."/>
            <person name="Nielsen P.H."/>
            <person name="Albertsen M."/>
        </authorList>
    </citation>
    <scope>NUCLEOTIDE SEQUENCE [LARGE SCALE GENOMIC DNA]</scope>
    <source>
        <strain evidence="1">AalE_18-Q3-R2-46_BAT3C.188</strain>
    </source>
</reference>
<dbReference type="AlphaFoldDB" id="A0A935CCN7"/>
<dbReference type="EMBL" id="JADIXZ010000003">
    <property type="protein sequence ID" value="MBK6300199.1"/>
    <property type="molecule type" value="Genomic_DNA"/>
</dbReference>
<comment type="caution">
    <text evidence="1">The sequence shown here is derived from an EMBL/GenBank/DDBJ whole genome shotgun (WGS) entry which is preliminary data.</text>
</comment>
<dbReference type="Proteomes" id="UP000718281">
    <property type="component" value="Unassembled WGS sequence"/>
</dbReference>
<gene>
    <name evidence="1" type="ORF">IPF40_03810</name>
</gene>
<evidence type="ECO:0000313" key="2">
    <source>
        <dbReference type="Proteomes" id="UP000718281"/>
    </source>
</evidence>
<proteinExistence type="predicted"/>
<accession>A0A935CCN7</accession>
<evidence type="ECO:0000313" key="1">
    <source>
        <dbReference type="EMBL" id="MBK6300199.1"/>
    </source>
</evidence>
<name>A0A935CCN7_9MICO</name>
<organism evidence="1 2">
    <name type="scientific">Candidatus Phosphoribacter hodrii</name>
    <dbReference type="NCBI Taxonomy" id="2953743"/>
    <lineage>
        <taxon>Bacteria</taxon>
        <taxon>Bacillati</taxon>
        <taxon>Actinomycetota</taxon>
        <taxon>Actinomycetes</taxon>
        <taxon>Micrococcales</taxon>
        <taxon>Dermatophilaceae</taxon>
        <taxon>Candidatus Phosphoribacter</taxon>
    </lineage>
</organism>